<dbReference type="RefSeq" id="WP_106342070.1">
    <property type="nucleotide sequence ID" value="NZ_PVTZ01000004.1"/>
</dbReference>
<dbReference type="InterPro" id="IPR009242">
    <property type="entry name" value="DUF896"/>
</dbReference>
<organism evidence="3 4">
    <name type="scientific">Laceyella sediminis</name>
    <dbReference type="NCBI Taxonomy" id="573074"/>
    <lineage>
        <taxon>Bacteria</taxon>
        <taxon>Bacillati</taxon>
        <taxon>Bacillota</taxon>
        <taxon>Bacilli</taxon>
        <taxon>Bacillales</taxon>
        <taxon>Thermoactinomycetaceae</taxon>
        <taxon>Laceyella</taxon>
    </lineage>
</organism>
<evidence type="ECO:0000313" key="4">
    <source>
        <dbReference type="Proteomes" id="UP000238836"/>
    </source>
</evidence>
<accession>A0ABX5EPX4</accession>
<dbReference type="PANTHER" id="PTHR37300:SF1">
    <property type="entry name" value="UPF0291 PROTEIN YNZC"/>
    <property type="match status" value="1"/>
</dbReference>
<dbReference type="Gene3D" id="1.10.287.540">
    <property type="entry name" value="Helix hairpin bin"/>
    <property type="match status" value="1"/>
</dbReference>
<gene>
    <name evidence="3" type="ORF">CLV36_10449</name>
</gene>
<evidence type="ECO:0000256" key="1">
    <source>
        <dbReference type="ARBA" id="ARBA00022490"/>
    </source>
</evidence>
<name>A0ABX5EPX4_9BACL</name>
<keyword evidence="4" id="KW-1185">Reference proteome</keyword>
<dbReference type="HAMAP" id="MF_01103">
    <property type="entry name" value="UPF0291"/>
    <property type="match status" value="1"/>
</dbReference>
<comment type="subcellular location">
    <subcellularLocation>
        <location evidence="2">Cytoplasm</location>
    </subcellularLocation>
</comment>
<protein>
    <recommendedName>
        <fullName evidence="2">UPF0291 protein CLV36_10449</fullName>
    </recommendedName>
</protein>
<comment type="caution">
    <text evidence="3">The sequence shown here is derived from an EMBL/GenBank/DDBJ whole genome shotgun (WGS) entry which is preliminary data.</text>
</comment>
<evidence type="ECO:0000256" key="2">
    <source>
        <dbReference type="HAMAP-Rule" id="MF_01103"/>
    </source>
</evidence>
<reference evidence="3 4" key="1">
    <citation type="submission" date="2018-03" db="EMBL/GenBank/DDBJ databases">
        <title>Genomic Encyclopedia of Archaeal and Bacterial Type Strains, Phase II (KMG-II): from individual species to whole genera.</title>
        <authorList>
            <person name="Goeker M."/>
        </authorList>
    </citation>
    <scope>NUCLEOTIDE SEQUENCE [LARGE SCALE GENOMIC DNA]</scope>
    <source>
        <strain evidence="3 4">RHA1</strain>
    </source>
</reference>
<dbReference type="EMBL" id="PVTZ01000004">
    <property type="protein sequence ID" value="PRZ15326.1"/>
    <property type="molecule type" value="Genomic_DNA"/>
</dbReference>
<proteinExistence type="inferred from homology"/>
<dbReference type="Proteomes" id="UP000238836">
    <property type="component" value="Unassembled WGS sequence"/>
</dbReference>
<sequence>MIDQQLINRINELARKKKTVGLTELERKEQQKLYKVYLGAIRGQVKQQLSNIRFVEDQQ</sequence>
<dbReference type="SUPFAM" id="SSF158221">
    <property type="entry name" value="YnzC-like"/>
    <property type="match status" value="1"/>
</dbReference>
<dbReference type="Pfam" id="PF05979">
    <property type="entry name" value="DUF896"/>
    <property type="match status" value="1"/>
</dbReference>
<evidence type="ECO:0000313" key="3">
    <source>
        <dbReference type="EMBL" id="PRZ15326.1"/>
    </source>
</evidence>
<keyword evidence="1 2" id="KW-0963">Cytoplasm</keyword>
<dbReference type="PANTHER" id="PTHR37300">
    <property type="entry name" value="UPF0291 PROTEIN CBO2609/CLC_2481"/>
    <property type="match status" value="1"/>
</dbReference>
<comment type="similarity">
    <text evidence="2">Belongs to the UPF0291 family.</text>
</comment>